<dbReference type="GO" id="GO:0006779">
    <property type="term" value="P:porphyrin-containing compound biosynthetic process"/>
    <property type="evidence" value="ECO:0007669"/>
    <property type="project" value="InterPro"/>
</dbReference>
<comment type="subcellular location">
    <subcellularLocation>
        <location evidence="2">Cytoplasm</location>
    </subcellularLocation>
</comment>
<dbReference type="AlphaFoldDB" id="A0A1W1YFL5"/>
<accession>A0A1W1YFL5</accession>
<dbReference type="PANTHER" id="PTHR13932">
    <property type="entry name" value="COPROPORPHYRINIGEN III OXIDASE"/>
    <property type="match status" value="1"/>
</dbReference>
<comment type="similarity">
    <text evidence="1">Belongs to the anaerobic coproporphyrinogen-III oxidase family. HemW subfamily.</text>
</comment>
<dbReference type="InterPro" id="IPR034505">
    <property type="entry name" value="Coproporphyrinogen-III_oxidase"/>
</dbReference>
<reference evidence="4 5" key="1">
    <citation type="submission" date="2017-04" db="EMBL/GenBank/DDBJ databases">
        <authorList>
            <person name="Afonso C.L."/>
            <person name="Miller P.J."/>
            <person name="Scott M.A."/>
            <person name="Spackman E."/>
            <person name="Goraichik I."/>
            <person name="Dimitrov K.M."/>
            <person name="Suarez D.L."/>
            <person name="Swayne D.E."/>
        </authorList>
    </citation>
    <scope>NUCLEOTIDE SEQUENCE [LARGE SCALE GENOMIC DNA]</scope>
    <source>
        <strain evidence="4 5">DSM 21164</strain>
    </source>
</reference>
<protein>
    <recommendedName>
        <fullName evidence="2">Heme chaperone HemW</fullName>
    </recommendedName>
</protein>
<gene>
    <name evidence="4" type="ORF">SAMN05660703_0407</name>
</gene>
<dbReference type="STRING" id="504486.SAMN05660703_0407"/>
<dbReference type="PROSITE" id="PS51918">
    <property type="entry name" value="RADICAL_SAM"/>
    <property type="match status" value="1"/>
</dbReference>
<evidence type="ECO:0000259" key="3">
    <source>
        <dbReference type="PROSITE" id="PS51918"/>
    </source>
</evidence>
<dbReference type="InterPro" id="IPR023404">
    <property type="entry name" value="rSAM_horseshoe"/>
</dbReference>
<dbReference type="Gene3D" id="3.80.30.20">
    <property type="entry name" value="tm_1862 like domain"/>
    <property type="match status" value="1"/>
</dbReference>
<evidence type="ECO:0000313" key="5">
    <source>
        <dbReference type="Proteomes" id="UP000192360"/>
    </source>
</evidence>
<dbReference type="Proteomes" id="UP000192360">
    <property type="component" value="Unassembled WGS sequence"/>
</dbReference>
<dbReference type="GO" id="GO:0051539">
    <property type="term" value="F:4 iron, 4 sulfur cluster binding"/>
    <property type="evidence" value="ECO:0007669"/>
    <property type="project" value="UniProtKB-UniRule"/>
</dbReference>
<dbReference type="SFLD" id="SFLDS00029">
    <property type="entry name" value="Radical_SAM"/>
    <property type="match status" value="1"/>
</dbReference>
<keyword evidence="2" id="KW-0411">Iron-sulfur</keyword>
<dbReference type="RefSeq" id="WP_084059731.1">
    <property type="nucleotide sequence ID" value="NZ_FWXO01000001.1"/>
</dbReference>
<sequence>MAGIYIHIPFCKQACHYCDFHFSTSMEKKEAMVSALKKELVLRKSEFRDEIVATIYFGGGTPSVLSSHEINEIIAAVYQNYKVVENPEITLEANPDDLSDQKIEELSNSKINRLSIGIQSFFEEDLKLMNRAHSAKEADNSIAKAIQFFDNISIDLIYGMPDMSNERWEQNIDKALSFGVPHISSYALTVEPKTALASFIKKGLIKPVDDQVAQDHFNILVQKMEENGFVNYEISNFGKPNYFSKNNTAYWLGKKYIGIGPSAHSYDGNNRAWNINNNAKYLKAIEKNELPLEKEMLSQTDKYNEYVMTGLRTIWGVSLTRIEEEFGTRYLNYLLQNAQKYVKEELLLMEKNTLYTSKKGKFLADGIASNLFMINLS</sequence>
<dbReference type="Pfam" id="PF04055">
    <property type="entry name" value="Radical_SAM"/>
    <property type="match status" value="1"/>
</dbReference>
<dbReference type="GO" id="GO:0005737">
    <property type="term" value="C:cytoplasm"/>
    <property type="evidence" value="ECO:0007669"/>
    <property type="project" value="UniProtKB-SubCell"/>
</dbReference>
<organism evidence="4 5">
    <name type="scientific">Cellulophaga tyrosinoxydans</name>
    <dbReference type="NCBI Taxonomy" id="504486"/>
    <lineage>
        <taxon>Bacteria</taxon>
        <taxon>Pseudomonadati</taxon>
        <taxon>Bacteroidota</taxon>
        <taxon>Flavobacteriia</taxon>
        <taxon>Flavobacteriales</taxon>
        <taxon>Flavobacteriaceae</taxon>
        <taxon>Cellulophaga</taxon>
    </lineage>
</organism>
<dbReference type="SMART" id="SM00729">
    <property type="entry name" value="Elp3"/>
    <property type="match status" value="1"/>
</dbReference>
<dbReference type="GO" id="GO:0046872">
    <property type="term" value="F:metal ion binding"/>
    <property type="evidence" value="ECO:0007669"/>
    <property type="project" value="UniProtKB-UniRule"/>
</dbReference>
<feature type="domain" description="Radical SAM core" evidence="3">
    <location>
        <begin position="1"/>
        <end position="230"/>
    </location>
</feature>
<evidence type="ECO:0000256" key="1">
    <source>
        <dbReference type="ARBA" id="ARBA00006100"/>
    </source>
</evidence>
<dbReference type="InterPro" id="IPR007197">
    <property type="entry name" value="rSAM"/>
</dbReference>
<keyword evidence="2" id="KW-0949">S-adenosyl-L-methionine</keyword>
<dbReference type="SFLD" id="SFLDF00562">
    <property type="entry name" value="HemN-like__clustered_with_heat"/>
    <property type="match status" value="1"/>
</dbReference>
<comment type="function">
    <text evidence="2">Probably acts as a heme chaperone, transferring heme to an unknown acceptor. Binds one molecule of heme per monomer, possibly covalently. Binds 1 [4Fe-4S] cluster. The cluster is coordinated with 3 cysteines and an exchangeable S-adenosyl-L-methionine.</text>
</comment>
<name>A0A1W1YFL5_9FLAO</name>
<dbReference type="Pfam" id="PF06969">
    <property type="entry name" value="HemN_C"/>
    <property type="match status" value="1"/>
</dbReference>
<keyword evidence="2" id="KW-0479">Metal-binding</keyword>
<dbReference type="CDD" id="cd01335">
    <property type="entry name" value="Radical_SAM"/>
    <property type="match status" value="1"/>
</dbReference>
<dbReference type="InterPro" id="IPR006638">
    <property type="entry name" value="Elp3/MiaA/NifB-like_rSAM"/>
</dbReference>
<evidence type="ECO:0000256" key="2">
    <source>
        <dbReference type="RuleBase" id="RU364116"/>
    </source>
</evidence>
<dbReference type="EMBL" id="FWXO01000001">
    <property type="protein sequence ID" value="SMC34955.1"/>
    <property type="molecule type" value="Genomic_DNA"/>
</dbReference>
<keyword evidence="2" id="KW-0004">4Fe-4S</keyword>
<keyword evidence="2" id="KW-0408">Iron</keyword>
<dbReference type="PANTHER" id="PTHR13932:SF5">
    <property type="entry name" value="RADICAL S-ADENOSYL METHIONINE DOMAIN-CONTAINING PROTEIN 1, MITOCHONDRIAL"/>
    <property type="match status" value="1"/>
</dbReference>
<dbReference type="SFLD" id="SFLDF00288">
    <property type="entry name" value="HemN-like__clustered_with_nucl"/>
    <property type="match status" value="1"/>
</dbReference>
<dbReference type="SUPFAM" id="SSF102114">
    <property type="entry name" value="Radical SAM enzymes"/>
    <property type="match status" value="1"/>
</dbReference>
<keyword evidence="2" id="KW-0143">Chaperone</keyword>
<dbReference type="InterPro" id="IPR010723">
    <property type="entry name" value="HemN_C"/>
</dbReference>
<keyword evidence="2" id="KW-0963">Cytoplasm</keyword>
<dbReference type="GO" id="GO:0004109">
    <property type="term" value="F:coproporphyrinogen oxidase activity"/>
    <property type="evidence" value="ECO:0007669"/>
    <property type="project" value="InterPro"/>
</dbReference>
<dbReference type="SFLD" id="SFLDG01065">
    <property type="entry name" value="anaerobic_coproporphyrinogen-I"/>
    <property type="match status" value="1"/>
</dbReference>
<dbReference type="NCBIfam" id="TIGR00539">
    <property type="entry name" value="hemN_rel"/>
    <property type="match status" value="1"/>
</dbReference>
<dbReference type="InterPro" id="IPR058240">
    <property type="entry name" value="rSAM_sf"/>
</dbReference>
<proteinExistence type="inferred from homology"/>
<keyword evidence="5" id="KW-1185">Reference proteome</keyword>
<dbReference type="InterPro" id="IPR004559">
    <property type="entry name" value="HemW-like"/>
</dbReference>
<dbReference type="OrthoDB" id="9808022at2"/>
<keyword evidence="2" id="KW-0349">Heme</keyword>
<evidence type="ECO:0000313" key="4">
    <source>
        <dbReference type="EMBL" id="SMC34955.1"/>
    </source>
</evidence>